<sequence>MTRVVVAMSGGVDSSVAAALLVEQGYEVIGIMLRLWGEGESAGASTNRCCTLEDMELAYRVADHLGIPFYVLNVADFFKKTVVDFFIAEYLAGRTPNPCLRCNRFVRFDWLLRRALALGAEFLATGHYARVRQVDGRYQLLRGVDPRKDQSYVLAVLGQAELRHALFPVGEYTKEQVRELARRFGLPVAEKPESQDLCFLSDGDYRAFLRRHAPEALRPGPILDTRGRVLGEHQGLAFYTIGQRRGLGIAAGVPLYVVDLDPERNAVIVGTVEELGRRVALLEGLHFVSGEIPSEPFRATVKIRYRAREVPAWILPMPDRRAQVIFDEPMRDLTPGQAAVMYEGEVVLGLGIIVRAEREPPPEAMEAIAARAALL</sequence>
<dbReference type="OrthoDB" id="9800696at2"/>
<protein>
    <recommendedName>
        <fullName evidence="10">tRNA-specific 2-thiouridylase MnmA</fullName>
        <ecNumber evidence="10">2.8.1.13</ecNumber>
    </recommendedName>
</protein>
<evidence type="ECO:0000256" key="5">
    <source>
        <dbReference type="ARBA" id="ARBA00022840"/>
    </source>
</evidence>
<feature type="region of interest" description="Interaction with tRNA" evidence="10">
    <location>
        <begin position="304"/>
        <end position="305"/>
    </location>
</feature>
<keyword evidence="5 10" id="KW-0067">ATP-binding</keyword>
<evidence type="ECO:0000313" key="13">
    <source>
        <dbReference type="EMBL" id="SNB67038.1"/>
    </source>
</evidence>
<feature type="binding site" evidence="10">
    <location>
        <position position="33"/>
    </location>
    <ligand>
        <name>ATP</name>
        <dbReference type="ChEBI" id="CHEBI:30616"/>
    </ligand>
</feature>
<dbReference type="HAMAP" id="MF_00144">
    <property type="entry name" value="tRNA_thiouridyl_MnmA"/>
    <property type="match status" value="1"/>
</dbReference>
<dbReference type="InterPro" id="IPR046885">
    <property type="entry name" value="MnmA-like_C"/>
</dbReference>
<evidence type="ECO:0000256" key="7">
    <source>
        <dbReference type="ARBA" id="ARBA00023157"/>
    </source>
</evidence>
<dbReference type="GO" id="GO:0000049">
    <property type="term" value="F:tRNA binding"/>
    <property type="evidence" value="ECO:0007669"/>
    <property type="project" value="UniProtKB-KW"/>
</dbReference>
<dbReference type="FunCoup" id="A0A212R597">
    <property type="interactions" value="424"/>
</dbReference>
<dbReference type="InterPro" id="IPR014729">
    <property type="entry name" value="Rossmann-like_a/b/a_fold"/>
</dbReference>
<name>A0A212R597_9CHLR</name>
<feature type="site" description="Interaction with tRNA" evidence="10">
    <location>
        <position position="337"/>
    </location>
</feature>
<evidence type="ECO:0000259" key="12">
    <source>
        <dbReference type="Pfam" id="PF20259"/>
    </source>
</evidence>
<keyword evidence="6 10" id="KW-0694">RNA-binding</keyword>
<keyword evidence="2 10" id="KW-0808">Transferase</keyword>
<keyword evidence="13" id="KW-0489">Methyltransferase</keyword>
<reference evidence="14" key="1">
    <citation type="submission" date="2017-06" db="EMBL/GenBank/DDBJ databases">
        <authorList>
            <person name="Varghese N."/>
            <person name="Submissions S."/>
        </authorList>
    </citation>
    <scope>NUCLEOTIDE SEQUENCE [LARGE SCALE GENOMIC DNA]</scope>
    <source>
        <strain evidence="14">JAD2</strain>
    </source>
</reference>
<comment type="caution">
    <text evidence="10">Lacks conserved residue(s) required for the propagation of feature annotation.</text>
</comment>
<comment type="catalytic activity">
    <reaction evidence="8 10">
        <text>S-sulfanyl-L-cysteinyl-[protein] + uridine(34) in tRNA + AH2 + ATP = 2-thiouridine(34) in tRNA + L-cysteinyl-[protein] + A + AMP + diphosphate + H(+)</text>
        <dbReference type="Rhea" id="RHEA:47032"/>
        <dbReference type="Rhea" id="RHEA-COMP:10131"/>
        <dbReference type="Rhea" id="RHEA-COMP:11726"/>
        <dbReference type="Rhea" id="RHEA-COMP:11727"/>
        <dbReference type="Rhea" id="RHEA-COMP:11728"/>
        <dbReference type="ChEBI" id="CHEBI:13193"/>
        <dbReference type="ChEBI" id="CHEBI:15378"/>
        <dbReference type="ChEBI" id="CHEBI:17499"/>
        <dbReference type="ChEBI" id="CHEBI:29950"/>
        <dbReference type="ChEBI" id="CHEBI:30616"/>
        <dbReference type="ChEBI" id="CHEBI:33019"/>
        <dbReference type="ChEBI" id="CHEBI:61963"/>
        <dbReference type="ChEBI" id="CHEBI:65315"/>
        <dbReference type="ChEBI" id="CHEBI:87170"/>
        <dbReference type="ChEBI" id="CHEBI:456215"/>
        <dbReference type="EC" id="2.8.1.13"/>
    </reaction>
</comment>
<dbReference type="RefSeq" id="WP_088571431.1">
    <property type="nucleotide sequence ID" value="NZ_FYEK01000029.1"/>
</dbReference>
<feature type="domain" description="tRNA-specific 2-thiouridylase MnmA-like central" evidence="12">
    <location>
        <begin position="207"/>
        <end position="270"/>
    </location>
</feature>
<dbReference type="CDD" id="cd01998">
    <property type="entry name" value="MnmA_TRMU-like"/>
    <property type="match status" value="1"/>
</dbReference>
<dbReference type="GO" id="GO:0103016">
    <property type="term" value="F:tRNA-uridine 2-sulfurtransferase activity"/>
    <property type="evidence" value="ECO:0007669"/>
    <property type="project" value="UniProtKB-EC"/>
</dbReference>
<dbReference type="FunFam" id="2.30.30.280:FF:000001">
    <property type="entry name" value="tRNA-specific 2-thiouridylase MnmA"/>
    <property type="match status" value="1"/>
</dbReference>
<keyword evidence="3 10" id="KW-0819">tRNA processing</keyword>
<dbReference type="FunFam" id="3.40.50.620:FF:000115">
    <property type="entry name" value="tRNA-specific 2-thiouridylase MnmA"/>
    <property type="match status" value="1"/>
</dbReference>
<dbReference type="EC" id="2.8.1.13" evidence="10"/>
<keyword evidence="1 10" id="KW-0820">tRNA-binding</keyword>
<dbReference type="GO" id="GO:0005737">
    <property type="term" value="C:cytoplasm"/>
    <property type="evidence" value="ECO:0007669"/>
    <property type="project" value="UniProtKB-SubCell"/>
</dbReference>
<dbReference type="NCBIfam" id="TIGR00420">
    <property type="entry name" value="trmU"/>
    <property type="match status" value="1"/>
</dbReference>
<keyword evidence="4 10" id="KW-0547">Nucleotide-binding</keyword>
<dbReference type="PANTHER" id="PTHR11933">
    <property type="entry name" value="TRNA 5-METHYLAMINOMETHYL-2-THIOURIDYLATE -METHYLTRANSFERASE"/>
    <property type="match status" value="1"/>
</dbReference>
<dbReference type="InterPro" id="IPR004506">
    <property type="entry name" value="MnmA-like"/>
</dbReference>
<dbReference type="GO" id="GO:0002143">
    <property type="term" value="P:tRNA wobble position uridine thiolation"/>
    <property type="evidence" value="ECO:0007669"/>
    <property type="project" value="TreeGrafter"/>
</dbReference>
<dbReference type="AlphaFoldDB" id="A0A212R597"/>
<feature type="binding site" evidence="10">
    <location>
        <position position="126"/>
    </location>
    <ligand>
        <name>ATP</name>
        <dbReference type="ChEBI" id="CHEBI:30616"/>
    </ligand>
</feature>
<organism evidence="13 14">
    <name type="scientific">Thermoflexus hugenholtzii JAD2</name>
    <dbReference type="NCBI Taxonomy" id="877466"/>
    <lineage>
        <taxon>Bacteria</taxon>
        <taxon>Bacillati</taxon>
        <taxon>Chloroflexota</taxon>
        <taxon>Thermoflexia</taxon>
        <taxon>Thermoflexales</taxon>
        <taxon>Thermoflexaceae</taxon>
        <taxon>Thermoflexus</taxon>
    </lineage>
</organism>
<comment type="subcellular location">
    <subcellularLocation>
        <location evidence="10">Cytoplasm</location>
    </subcellularLocation>
</comment>
<dbReference type="InterPro" id="IPR046884">
    <property type="entry name" value="MnmA-like_central"/>
</dbReference>
<proteinExistence type="inferred from homology"/>
<evidence type="ECO:0000256" key="6">
    <source>
        <dbReference type="ARBA" id="ARBA00022884"/>
    </source>
</evidence>
<evidence type="ECO:0000256" key="4">
    <source>
        <dbReference type="ARBA" id="ARBA00022741"/>
    </source>
</evidence>
<evidence type="ECO:0000256" key="10">
    <source>
        <dbReference type="HAMAP-Rule" id="MF_00144"/>
    </source>
</evidence>
<keyword evidence="10" id="KW-0963">Cytoplasm</keyword>
<dbReference type="SUPFAM" id="SSF52402">
    <property type="entry name" value="Adenine nucleotide alpha hydrolases-like"/>
    <property type="match status" value="1"/>
</dbReference>
<evidence type="ECO:0000256" key="2">
    <source>
        <dbReference type="ARBA" id="ARBA00022679"/>
    </source>
</evidence>
<dbReference type="PANTHER" id="PTHR11933:SF5">
    <property type="entry name" value="MITOCHONDRIAL TRNA-SPECIFIC 2-THIOURIDYLASE 1"/>
    <property type="match status" value="1"/>
</dbReference>
<evidence type="ECO:0000256" key="3">
    <source>
        <dbReference type="ARBA" id="ARBA00022694"/>
    </source>
</evidence>
<feature type="domain" description="tRNA-specific 2-thiouridylase MnmA-like C-terminal" evidence="11">
    <location>
        <begin position="282"/>
        <end position="353"/>
    </location>
</feature>
<dbReference type="Pfam" id="PF03054">
    <property type="entry name" value="tRNA_Me_trans"/>
    <property type="match status" value="1"/>
</dbReference>
<dbReference type="Proteomes" id="UP000197025">
    <property type="component" value="Unassembled WGS sequence"/>
</dbReference>
<feature type="region of interest" description="Interaction with tRNA" evidence="10">
    <location>
        <begin position="148"/>
        <end position="150"/>
    </location>
</feature>
<dbReference type="GO" id="GO:0005524">
    <property type="term" value="F:ATP binding"/>
    <property type="evidence" value="ECO:0007669"/>
    <property type="project" value="UniProtKB-KW"/>
</dbReference>
<dbReference type="Gene3D" id="2.40.30.10">
    <property type="entry name" value="Translation factors"/>
    <property type="match status" value="1"/>
</dbReference>
<comment type="function">
    <text evidence="9 10">Catalyzes the 2-thiolation of uridine at the wobble position (U34) of tRNA, leading to the formation of s(2)U34.</text>
</comment>
<feature type="active site" description="Cysteine persulfide intermediate" evidence="10">
    <location>
        <position position="198"/>
    </location>
</feature>
<feature type="site" description="Interaction with tRNA" evidence="10">
    <location>
        <position position="127"/>
    </location>
</feature>
<dbReference type="InterPro" id="IPR023382">
    <property type="entry name" value="MnmA-like_central_sf"/>
</dbReference>
<dbReference type="GO" id="GO:0008168">
    <property type="term" value="F:methyltransferase activity"/>
    <property type="evidence" value="ECO:0007669"/>
    <property type="project" value="UniProtKB-KW"/>
</dbReference>
<dbReference type="Gene3D" id="3.40.50.620">
    <property type="entry name" value="HUPs"/>
    <property type="match status" value="1"/>
</dbReference>
<comment type="similarity">
    <text evidence="10">Belongs to the MnmA/TRMU family.</text>
</comment>
<evidence type="ECO:0000256" key="9">
    <source>
        <dbReference type="ARBA" id="ARBA00056575"/>
    </source>
</evidence>
<dbReference type="Pfam" id="PF20258">
    <property type="entry name" value="tRNA_Me_trans_C"/>
    <property type="match status" value="1"/>
</dbReference>
<accession>A0A212R597</accession>
<keyword evidence="7" id="KW-1015">Disulfide bond</keyword>
<feature type="binding site" evidence="10">
    <location>
        <begin position="7"/>
        <end position="14"/>
    </location>
    <ligand>
        <name>ATP</name>
        <dbReference type="ChEBI" id="CHEBI:30616"/>
    </ligand>
</feature>
<evidence type="ECO:0000259" key="11">
    <source>
        <dbReference type="Pfam" id="PF20258"/>
    </source>
</evidence>
<dbReference type="EMBL" id="FYEK01000029">
    <property type="protein sequence ID" value="SNB67038.1"/>
    <property type="molecule type" value="Genomic_DNA"/>
</dbReference>
<evidence type="ECO:0000256" key="1">
    <source>
        <dbReference type="ARBA" id="ARBA00022555"/>
    </source>
</evidence>
<dbReference type="Pfam" id="PF20259">
    <property type="entry name" value="tRNA_Me_trans_M"/>
    <property type="match status" value="1"/>
</dbReference>
<dbReference type="InParanoid" id="A0A212R597"/>
<evidence type="ECO:0000256" key="8">
    <source>
        <dbReference type="ARBA" id="ARBA00051542"/>
    </source>
</evidence>
<gene>
    <name evidence="10" type="primary">mnmA</name>
    <name evidence="13" type="ORF">SAMN02746019_00010180</name>
</gene>
<feature type="active site" description="Nucleophile" evidence="10">
    <location>
        <position position="102"/>
    </location>
</feature>
<keyword evidence="14" id="KW-1185">Reference proteome</keyword>
<evidence type="ECO:0000313" key="14">
    <source>
        <dbReference type="Proteomes" id="UP000197025"/>
    </source>
</evidence>
<dbReference type="GO" id="GO:0032259">
    <property type="term" value="P:methylation"/>
    <property type="evidence" value="ECO:0007669"/>
    <property type="project" value="UniProtKB-KW"/>
</dbReference>
<dbReference type="NCBIfam" id="NF001138">
    <property type="entry name" value="PRK00143.1"/>
    <property type="match status" value="1"/>
</dbReference>
<dbReference type="Gene3D" id="2.30.30.280">
    <property type="entry name" value="Adenine nucleotide alpha hydrolases-like domains"/>
    <property type="match status" value="1"/>
</dbReference>